<keyword evidence="3" id="KW-1185">Reference proteome</keyword>
<gene>
    <name evidence="2" type="ORF">LQV63_05380</name>
</gene>
<dbReference type="Gene3D" id="1.10.390.10">
    <property type="entry name" value="Neutral Protease Domain 2"/>
    <property type="match status" value="1"/>
</dbReference>
<evidence type="ECO:0000256" key="1">
    <source>
        <dbReference type="SAM" id="MobiDB-lite"/>
    </source>
</evidence>
<dbReference type="Proteomes" id="UP001199916">
    <property type="component" value="Unassembled WGS sequence"/>
</dbReference>
<feature type="region of interest" description="Disordered" evidence="1">
    <location>
        <begin position="507"/>
        <end position="528"/>
    </location>
</feature>
<accession>A0ABS8YE75</accession>
<dbReference type="InterPro" id="IPR042097">
    <property type="entry name" value="Aminopeptidase_N-like_N_sf"/>
</dbReference>
<sequence length="528" mass="58733">MSKIQINPSLSGCKMCKHSITVILLLLIISLLSGCALGNKSEAQSSHPMISSSPIQYAIEATWNEQTHTIHASANVTFRNAHDRGLHELVFHWFADSYRKPELQPIQYQQRNEQLLLERQHNAIGDNDVFFGGVTMKKVTTGEGKRLDYTHANQALTVKLGKALAPGATTSIRIEYEVLVPYGAQRLSYTEQYAGGTYWTPQLAVYDPIRQAWNRVPNYPGYKSDFFYAADYDVQLNVPAAWTLITNGTQVGRTVEQNRQIVHTQAYGIRQFVFYASPDYQETKHALTGGGTLSLYTFKQRQSSAGEQEKWLSTVEDAISFYNVKLGKLPVKHWKLVEAPYPEMNEGLDGIILFGKLGDSQTDSDATDAFVTDDTLRSIAKQWFSSSIGNNAVTDAFLEEGLSEFAVQYFRHESQGAPWKQVSPTALPAQPVTTSSIYLDEGALELYRVKGAAVMTEWVRQTGTEALDTVWQRYFTRYEGKMASVGGYVNVIGHALGQKEKAAMQQLLSGTASDDDPGSSAIEEGRKS</sequence>
<organism evidence="2 3">
    <name type="scientific">Paenibacillus profundus</name>
    <dbReference type="NCBI Taxonomy" id="1173085"/>
    <lineage>
        <taxon>Bacteria</taxon>
        <taxon>Bacillati</taxon>
        <taxon>Bacillota</taxon>
        <taxon>Bacilli</taxon>
        <taxon>Bacillales</taxon>
        <taxon>Paenibacillaceae</taxon>
        <taxon>Paenibacillus</taxon>
    </lineage>
</organism>
<dbReference type="Gene3D" id="2.60.40.1730">
    <property type="entry name" value="tricorn interacting facor f3 domain"/>
    <property type="match status" value="1"/>
</dbReference>
<dbReference type="RefSeq" id="WP_233695938.1">
    <property type="nucleotide sequence ID" value="NZ_JAJNBZ010000003.1"/>
</dbReference>
<comment type="caution">
    <text evidence="2">The sequence shown here is derived from an EMBL/GenBank/DDBJ whole genome shotgun (WGS) entry which is preliminary data.</text>
</comment>
<dbReference type="SUPFAM" id="SSF63737">
    <property type="entry name" value="Leukotriene A4 hydrolase N-terminal domain"/>
    <property type="match status" value="1"/>
</dbReference>
<dbReference type="SUPFAM" id="SSF55486">
    <property type="entry name" value="Metalloproteases ('zincins'), catalytic domain"/>
    <property type="match status" value="1"/>
</dbReference>
<dbReference type="EMBL" id="JAJNBZ010000003">
    <property type="protein sequence ID" value="MCE5168743.1"/>
    <property type="molecule type" value="Genomic_DNA"/>
</dbReference>
<name>A0ABS8YE75_9BACL</name>
<reference evidence="2 3" key="1">
    <citation type="submission" date="2021-11" db="EMBL/GenBank/DDBJ databases">
        <title>Draft genome sequence of Paenibacillus profundus YoMME, a new Gram-positive bacteria with exoelectrogenic properties.</title>
        <authorList>
            <person name="Hubenova Y."/>
            <person name="Hubenova E."/>
            <person name="Manasiev Y."/>
            <person name="Peykov S."/>
            <person name="Mitov M."/>
        </authorList>
    </citation>
    <scope>NUCLEOTIDE SEQUENCE [LARGE SCALE GENOMIC DNA]</scope>
    <source>
        <strain evidence="2 3">YoMME</strain>
    </source>
</reference>
<evidence type="ECO:0000313" key="3">
    <source>
        <dbReference type="Proteomes" id="UP001199916"/>
    </source>
</evidence>
<dbReference type="InterPro" id="IPR027268">
    <property type="entry name" value="Peptidase_M4/M1_CTD_sf"/>
</dbReference>
<evidence type="ECO:0008006" key="4">
    <source>
        <dbReference type="Google" id="ProtNLM"/>
    </source>
</evidence>
<proteinExistence type="predicted"/>
<evidence type="ECO:0000313" key="2">
    <source>
        <dbReference type="EMBL" id="MCE5168743.1"/>
    </source>
</evidence>
<dbReference type="PROSITE" id="PS51257">
    <property type="entry name" value="PROKAR_LIPOPROTEIN"/>
    <property type="match status" value="1"/>
</dbReference>
<protein>
    <recommendedName>
        <fullName evidence="4">Peptidase M1 membrane alanine aminopeptidase domain-containing protein</fullName>
    </recommendedName>
</protein>